<protein>
    <recommendedName>
        <fullName evidence="13">1,4-alpha-D-glucan glucanohydrolase</fullName>
        <ecNumber evidence="4">3.2.1.1</ecNumber>
        <ecNumber evidence="11">3.2.1.41</ecNumber>
    </recommendedName>
    <alternativeName>
        <fullName evidence="12">Alpha-dextrin endo-1,6-alpha-glucosidase</fullName>
    </alternativeName>
    <alternativeName>
        <fullName evidence="14">Pullulan 6-glucanohydrolase</fullName>
    </alternativeName>
</protein>
<keyword evidence="6 18" id="KW-0732">Signal</keyword>
<dbReference type="EC" id="3.2.1.41" evidence="11"/>
<feature type="chain" id="PRO_5045225679" description="1,4-alpha-D-glucan glucanohydrolase" evidence="18">
    <location>
        <begin position="24"/>
        <end position="1927"/>
    </location>
</feature>
<dbReference type="PANTHER" id="PTHR43002">
    <property type="entry name" value="GLYCOGEN DEBRANCHING ENZYME"/>
    <property type="match status" value="1"/>
</dbReference>
<dbReference type="Pfam" id="PF03423">
    <property type="entry name" value="CBM_25"/>
    <property type="match status" value="1"/>
</dbReference>
<dbReference type="Gene3D" id="3.20.20.80">
    <property type="entry name" value="Glycosidases"/>
    <property type="match status" value="2"/>
</dbReference>
<evidence type="ECO:0000256" key="14">
    <source>
        <dbReference type="ARBA" id="ARBA00031076"/>
    </source>
</evidence>
<dbReference type="NCBIfam" id="TIGR02104">
    <property type="entry name" value="pulA_typeI"/>
    <property type="match status" value="1"/>
</dbReference>
<dbReference type="InterPro" id="IPR014756">
    <property type="entry name" value="Ig_E-set"/>
</dbReference>
<evidence type="ECO:0000256" key="17">
    <source>
        <dbReference type="SAM" id="Phobius"/>
    </source>
</evidence>
<dbReference type="InterPro" id="IPR011840">
    <property type="entry name" value="PulA_typeI"/>
</dbReference>
<evidence type="ECO:0000259" key="20">
    <source>
        <dbReference type="SMART" id="SM00642"/>
    </source>
</evidence>
<feature type="compositionally biased region" description="Polar residues" evidence="16">
    <location>
        <begin position="1716"/>
        <end position="1732"/>
    </location>
</feature>
<dbReference type="SUPFAM" id="SSF51445">
    <property type="entry name" value="(Trans)glycosidases"/>
    <property type="match status" value="2"/>
</dbReference>
<evidence type="ECO:0000256" key="5">
    <source>
        <dbReference type="ARBA" id="ARBA00022723"/>
    </source>
</evidence>
<evidence type="ECO:0000313" key="22">
    <source>
        <dbReference type="EMBL" id="PKZ19926.1"/>
    </source>
</evidence>
<keyword evidence="5" id="KW-0479">Metal-binding</keyword>
<feature type="transmembrane region" description="Helical" evidence="17">
    <location>
        <begin position="1897"/>
        <end position="1916"/>
    </location>
</feature>
<evidence type="ECO:0000256" key="6">
    <source>
        <dbReference type="ARBA" id="ARBA00022729"/>
    </source>
</evidence>
<dbReference type="CDD" id="cd11317">
    <property type="entry name" value="AmyAc_bac_euk_AmyA"/>
    <property type="match status" value="1"/>
</dbReference>
<feature type="compositionally biased region" description="Basic and acidic residues" evidence="16">
    <location>
        <begin position="509"/>
        <end position="519"/>
    </location>
</feature>
<dbReference type="CDD" id="cd02860">
    <property type="entry name" value="E_set_Pullulanase"/>
    <property type="match status" value="1"/>
</dbReference>
<feature type="compositionally biased region" description="Pro residues" evidence="16">
    <location>
        <begin position="1610"/>
        <end position="1653"/>
    </location>
</feature>
<evidence type="ECO:0000256" key="13">
    <source>
        <dbReference type="ARBA" id="ARBA00030238"/>
    </source>
</evidence>
<dbReference type="Proteomes" id="UP000235111">
    <property type="component" value="Unassembled WGS sequence"/>
</dbReference>
<dbReference type="Pfam" id="PF21653">
    <property type="entry name" value="pulA_all-beta"/>
    <property type="match status" value="1"/>
</dbReference>
<feature type="compositionally biased region" description="Pro residues" evidence="16">
    <location>
        <begin position="1660"/>
        <end position="1696"/>
    </location>
</feature>
<evidence type="ECO:0000256" key="18">
    <source>
        <dbReference type="SAM" id="SignalP"/>
    </source>
</evidence>
<dbReference type="SMART" id="SM01066">
    <property type="entry name" value="CBM_25"/>
    <property type="match status" value="1"/>
</dbReference>
<keyword evidence="17" id="KW-0472">Membrane</keyword>
<dbReference type="InterPro" id="IPR017853">
    <property type="entry name" value="GH"/>
</dbReference>
<dbReference type="InterPro" id="IPR013780">
    <property type="entry name" value="Glyco_hydro_b"/>
</dbReference>
<gene>
    <name evidence="22" type="primary">pulA</name>
    <name evidence="22" type="ORF">CYJ59_03010</name>
</gene>
<comment type="catalytic activity">
    <reaction evidence="1">
        <text>Endohydrolysis of (1-&gt;4)-alpha-D-glucosidic linkages in polysaccharides containing three or more (1-&gt;4)-alpha-linked D-glucose units.</text>
        <dbReference type="EC" id="3.2.1.1"/>
    </reaction>
</comment>
<dbReference type="SUPFAM" id="SSF51011">
    <property type="entry name" value="Glycosyl hydrolase domain"/>
    <property type="match status" value="1"/>
</dbReference>
<dbReference type="Gene3D" id="2.60.40.1110">
    <property type="match status" value="2"/>
</dbReference>
<feature type="region of interest" description="Disordered" evidence="16">
    <location>
        <begin position="1606"/>
        <end position="1763"/>
    </location>
</feature>
<evidence type="ECO:0000256" key="2">
    <source>
        <dbReference type="ARBA" id="ARBA00001913"/>
    </source>
</evidence>
<keyword evidence="17" id="KW-1133">Transmembrane helix</keyword>
<reference evidence="22 23" key="1">
    <citation type="submission" date="2017-12" db="EMBL/GenBank/DDBJ databases">
        <title>Phylogenetic diversity of female urinary microbiome.</title>
        <authorList>
            <person name="Thomas-White K."/>
            <person name="Wolfe A.J."/>
        </authorList>
    </citation>
    <scope>NUCLEOTIDE SEQUENCE [LARGE SCALE GENOMIC DNA]</scope>
    <source>
        <strain evidence="22 23">UMB0912</strain>
    </source>
</reference>
<feature type="domain" description="Glycosyl hydrolase family 13 catalytic" evidence="20">
    <location>
        <begin position="1111"/>
        <end position="1506"/>
    </location>
</feature>
<proteinExistence type="inferred from homology"/>
<dbReference type="SUPFAM" id="SSF49452">
    <property type="entry name" value="Starch-binding domain-like"/>
    <property type="match status" value="2"/>
</dbReference>
<comment type="similarity">
    <text evidence="3 15">Belongs to the glycosyl hydrolase 13 family.</text>
</comment>
<dbReference type="InterPro" id="IPR004193">
    <property type="entry name" value="Glyco_hydro_13_N"/>
</dbReference>
<dbReference type="InterPro" id="IPR005085">
    <property type="entry name" value="CBM25"/>
</dbReference>
<evidence type="ECO:0000256" key="9">
    <source>
        <dbReference type="ARBA" id="ARBA00023295"/>
    </source>
</evidence>
<keyword evidence="23" id="KW-1185">Reference proteome</keyword>
<keyword evidence="8" id="KW-0106">Calcium</keyword>
<dbReference type="SUPFAM" id="SSF81296">
    <property type="entry name" value="E set domains"/>
    <property type="match status" value="1"/>
</dbReference>
<comment type="cofactor">
    <cofactor evidence="2">
        <name>Ca(2+)</name>
        <dbReference type="ChEBI" id="CHEBI:29108"/>
    </cofactor>
</comment>
<keyword evidence="9" id="KW-0326">Glycosidase</keyword>
<dbReference type="InterPro" id="IPR006046">
    <property type="entry name" value="Alpha_amylase"/>
</dbReference>
<evidence type="ECO:0000256" key="15">
    <source>
        <dbReference type="RuleBase" id="RU003615"/>
    </source>
</evidence>
<dbReference type="InterPro" id="IPR013783">
    <property type="entry name" value="Ig-like_fold"/>
</dbReference>
<dbReference type="InterPro" id="IPR031319">
    <property type="entry name" value="A-amylase_C"/>
</dbReference>
<comment type="catalytic activity">
    <reaction evidence="10">
        <text>Hydrolysis of (1-&gt;6)-alpha-D-glucosidic linkages in pullulan, amylopectin and glycogen, and in the alpha- and beta-limit dextrins of amylopectin and glycogen.</text>
        <dbReference type="EC" id="3.2.1.41"/>
    </reaction>
</comment>
<dbReference type="CDD" id="cd10315">
    <property type="entry name" value="CBM41_pullulanase"/>
    <property type="match status" value="2"/>
</dbReference>
<dbReference type="InterPro" id="IPR006047">
    <property type="entry name" value="GH13_cat_dom"/>
</dbReference>
<evidence type="ECO:0000256" key="16">
    <source>
        <dbReference type="SAM" id="MobiDB-lite"/>
    </source>
</evidence>
<dbReference type="InterPro" id="IPR013784">
    <property type="entry name" value="Carb-bd-like_fold"/>
</dbReference>
<feature type="domain" description="Glycosyl hydrolase family 13 catalytic" evidence="20">
    <location>
        <begin position="45"/>
        <end position="408"/>
    </location>
</feature>
<dbReference type="PRINTS" id="PR00110">
    <property type="entry name" value="ALPHAAMYLASE"/>
</dbReference>
<organism evidence="22 23">
    <name type="scientific">Gardnerella leopoldii</name>
    <dbReference type="NCBI Taxonomy" id="2792978"/>
    <lineage>
        <taxon>Bacteria</taxon>
        <taxon>Bacillati</taxon>
        <taxon>Actinomycetota</taxon>
        <taxon>Actinomycetes</taxon>
        <taxon>Bifidobacteriales</taxon>
        <taxon>Bifidobacteriaceae</taxon>
        <taxon>Gardnerella</taxon>
    </lineage>
</organism>
<keyword evidence="17" id="KW-0812">Transmembrane</keyword>
<dbReference type="EMBL" id="PKHC01000001">
    <property type="protein sequence ID" value="PKZ19926.1"/>
    <property type="molecule type" value="Genomic_DNA"/>
</dbReference>
<comment type="caution">
    <text evidence="22">The sequence shown here is derived from an EMBL/GenBank/DDBJ whole genome shotgun (WGS) entry which is preliminary data.</text>
</comment>
<dbReference type="SMART" id="SM00642">
    <property type="entry name" value="Aamy"/>
    <property type="match status" value="2"/>
</dbReference>
<feature type="region of interest" description="Disordered" evidence="16">
    <location>
        <begin position="497"/>
        <end position="525"/>
    </location>
</feature>
<evidence type="ECO:0000313" key="23">
    <source>
        <dbReference type="Proteomes" id="UP000235111"/>
    </source>
</evidence>
<evidence type="ECO:0000256" key="10">
    <source>
        <dbReference type="ARBA" id="ARBA00023965"/>
    </source>
</evidence>
<dbReference type="SMART" id="SM00632">
    <property type="entry name" value="Aamy_C"/>
    <property type="match status" value="1"/>
</dbReference>
<dbReference type="Pfam" id="PF00128">
    <property type="entry name" value="Alpha-amylase"/>
    <property type="match status" value="2"/>
</dbReference>
<evidence type="ECO:0000256" key="4">
    <source>
        <dbReference type="ARBA" id="ARBA00012595"/>
    </source>
</evidence>
<feature type="domain" description="Alpha-amylase C-terminal" evidence="19">
    <location>
        <begin position="417"/>
        <end position="496"/>
    </location>
</feature>
<dbReference type="Pfam" id="PF02922">
    <property type="entry name" value="CBM_48"/>
    <property type="match status" value="1"/>
</dbReference>
<evidence type="ECO:0000256" key="1">
    <source>
        <dbReference type="ARBA" id="ARBA00000548"/>
    </source>
</evidence>
<dbReference type="InterPro" id="IPR049117">
    <property type="entry name" value="pulA_all-beta"/>
</dbReference>
<feature type="compositionally biased region" description="Basic and acidic residues" evidence="16">
    <location>
        <begin position="1698"/>
        <end position="1715"/>
    </location>
</feature>
<name>A0ABX4SFG2_9BIFI</name>
<dbReference type="CDD" id="cd11341">
    <property type="entry name" value="AmyAc_Pullulanase_LD-like"/>
    <property type="match status" value="1"/>
</dbReference>
<accession>A0ABX4SFG2</accession>
<feature type="signal peptide" evidence="18">
    <location>
        <begin position="1"/>
        <end position="23"/>
    </location>
</feature>
<dbReference type="Gene3D" id="2.60.40.10">
    <property type="entry name" value="Immunoglobulins"/>
    <property type="match status" value="2"/>
</dbReference>
<evidence type="ECO:0000259" key="19">
    <source>
        <dbReference type="SMART" id="SM00632"/>
    </source>
</evidence>
<dbReference type="Gene3D" id="2.60.40.1180">
    <property type="entry name" value="Golgi alpha-mannosidase II"/>
    <property type="match status" value="2"/>
</dbReference>
<evidence type="ECO:0000259" key="21">
    <source>
        <dbReference type="SMART" id="SM01066"/>
    </source>
</evidence>
<dbReference type="InterPro" id="IPR005323">
    <property type="entry name" value="CBM41_pullulanase"/>
</dbReference>
<evidence type="ECO:0000256" key="8">
    <source>
        <dbReference type="ARBA" id="ARBA00022837"/>
    </source>
</evidence>
<dbReference type="EC" id="3.2.1.1" evidence="4"/>
<evidence type="ECO:0000256" key="11">
    <source>
        <dbReference type="ARBA" id="ARBA00024062"/>
    </source>
</evidence>
<evidence type="ECO:0000256" key="12">
    <source>
        <dbReference type="ARBA" id="ARBA00029618"/>
    </source>
</evidence>
<feature type="domain" description="Carbohydrate binding module family 25" evidence="21">
    <location>
        <begin position="525"/>
        <end position="603"/>
    </location>
</feature>
<evidence type="ECO:0000256" key="7">
    <source>
        <dbReference type="ARBA" id="ARBA00022801"/>
    </source>
</evidence>
<keyword evidence="7" id="KW-0378">Hydrolase</keyword>
<evidence type="ECO:0000256" key="3">
    <source>
        <dbReference type="ARBA" id="ARBA00008061"/>
    </source>
</evidence>
<dbReference type="Pfam" id="PF03714">
    <property type="entry name" value="PUD"/>
    <property type="match status" value="2"/>
</dbReference>
<sequence length="1927" mass="209317">MVAVATSVAMLVTGFAVTGSANAVTSGESSNSKETSSNVTLKGKGVIVTAFQQNWKSIAQECTKTYGPEGVKYVQVSPPQDHIKGKAWWTSYQPVSYKLNSKLGTEAEFKQMIQTCKAANVGIIADAVINHMAGADNKDKVGVGGSKYDVSTQTFEDAGYTKDDFHQSAENIKDYTNAEEVWTHRLVGLLDLNTGSQHVQQVLGKYFADLLKLGVAGFRVDAVKHISPEDMRGIKASAIKQYNESVEDSKKINDIWWMQETIGNSSEAAQIQPSAHLNEGEVNEFGYSYQLKQNFKGSLIKASKPLNKIQDGMVKSDKAAIFVTNWDTERGNSVLTYKDGRRYALANAFMLAWPYGTPNVYSGYKFDKNDDGAPGATDISVSDVTCGKDSNWQCTQRWTSIRGMIGFYNAVQGAKVTNWQDDGDNNVAFSREKKGFLAINNSLDEKEVSYKTDLPDGEYCNVYAAGDCSKTVKVAKGEVKTKIGARQAVVLHVNATKATHPAGTATDPSDPKYGEEKPDAGMPEDPTTTIYFKPDEKFNGKKVYVHYGIGSSWTQAPGDEMKKACDGWYKKTIRTNGKAYEAVFNNGENYWYHEGYNNNFKIPAHTDSYLAQDHKGSVGVNPCPVAYNPKTTVRIHYAQKAGDTRDIGIWLWGKDKDGKDLPGAWHKFNGTDKFGKVFETKVDGAFENKSLSFITTTKGWSKDGGDRAIENCASGLAEAWVTGGSDTTQFTAPDNLKSKPKELKVTVHYRRNAGDYEGWNMWTWNDGTNGSARYFTSHDDYGKVATFTAKNDGGIDSVGFKVRKSTPIDAWNQQDPSDRSIPNNAIKIDPSDPNKGSAEVWLMQDDMTVYLNATMPQLTAHVMSADIAGLKKLAVKVSGDVSSVKDSDVTLLDTSENPSKKVEIASAKANGSEITIETKNDLNIKHKYELSIKGLATGIKLSASSKTGASVIRTDEFDKKYAYTGDDLGAVYSASSTTFKLWAPTATEVKLITYKSTAEKAEKDKETVMKAENHGVWSVKLDGDKANTAYAYEVHFADGTVNVSADPYAKAAVVNGERSVVLADKDAGNAGKRMPKFTNPSDATIAEMDVRDFSINPNSGISDSHRGKYLGVIEEGTKTTDKHNISGFDYLKSLGVTHVQIMPMYDFGSVNEAGNLGYGQPGAQNWGYDPQNYNVPEGSYSTNPANPTTRVKEAKQMIAGLHKAGLRVIMDVVYNHVHDVQKHSFNKTVPGYYFRYKDGALNGNSGCGNDTASERQMMRKYILDSVKYWATHYNLDGFRFDLMGLIDLKTMQEVRAELNKIDPSIIVLGEGWDMNKVLPKSESTIQPNAYKIPGVAFFNDSFRDSTKGSVFGDASTGFVNGNTSKDTKALLEHNLLGCQFGTGSKTADGKSTIKCWNGNAETHFADAGQIVQYVEAHDNLSLYDKLKVSATHDTEDVRLKRVKLANSMILLSRGMPFIQLGQEFLRTKNGNANSYNSGDKDNALDWNRATEKSDSVNYFKGLLKLRKSIKSLRDFDYATINKNMKMIDGTPDGVIAYTLKDADKQYVVVFNANNAETQVKIPAGKYSALVANGKVNDAAQAQEANVSADGTYKVAALSTAVLLNAEKTPTPKPGPGPVTPTPQPPAPAPVVPTPAPGPQPQPGPQPAPVPAPTPGTVNPAPAPQPGPQPSPSPAPAPVPTPQPAPTPSPAPAPQPQPSEHETPAKPDQTKPDQSKTETPAEQSEQSAPAKSEQSARAKSEQSAPAKSEHSAPTKPAESTPVPVAPKTVQQLNPELKGTLSVGNNNVATAGVVNSVRINLVNSEFIERLQRDGVVYAYAYIYSSPRLLKGADGSKFVTVRMVNGKPQFDAQFPAGYIGKHTVVLVDEKGNQVAWTDITVTNNAVSQQLHSLSATGSNIFVVTAVCSILIAAASVLLLRIKSHKRYRNS</sequence>